<dbReference type="SMART" id="SM00490">
    <property type="entry name" value="HELICc"/>
    <property type="match status" value="1"/>
</dbReference>
<feature type="compositionally biased region" description="Polar residues" evidence="13">
    <location>
        <begin position="1"/>
        <end position="23"/>
    </location>
</feature>
<reference evidence="17" key="1">
    <citation type="submission" date="2017-12" db="EMBL/GenBank/DDBJ databases">
        <title>Gene loss provides genomic basis for host adaptation in cereal stripe rust fungi.</title>
        <authorList>
            <person name="Xia C."/>
        </authorList>
    </citation>
    <scope>NUCLEOTIDE SEQUENCE [LARGE SCALE GENOMIC DNA]</scope>
    <source>
        <strain evidence="17">93-210</strain>
    </source>
</reference>
<dbReference type="InterPro" id="IPR017884">
    <property type="entry name" value="SANT_dom"/>
</dbReference>
<evidence type="ECO:0000256" key="12">
    <source>
        <dbReference type="SAM" id="Coils"/>
    </source>
</evidence>
<dbReference type="Proteomes" id="UP000239156">
    <property type="component" value="Unassembled WGS sequence"/>
</dbReference>
<evidence type="ECO:0000256" key="6">
    <source>
        <dbReference type="ARBA" id="ARBA00022801"/>
    </source>
</evidence>
<feature type="compositionally biased region" description="Basic and acidic residues" evidence="13">
    <location>
        <begin position="60"/>
        <end position="89"/>
    </location>
</feature>
<keyword evidence="7" id="KW-0347">Helicase</keyword>
<dbReference type="InterPro" id="IPR015194">
    <property type="entry name" value="ISWI_HAND-dom"/>
</dbReference>
<evidence type="ECO:0000256" key="4">
    <source>
        <dbReference type="ARBA" id="ARBA00012551"/>
    </source>
</evidence>
<dbReference type="Gene3D" id="1.10.1040.30">
    <property type="entry name" value="ISWI, HAND domain"/>
    <property type="match status" value="1"/>
</dbReference>
<dbReference type="InterPro" id="IPR001650">
    <property type="entry name" value="Helicase_C-like"/>
</dbReference>
<dbReference type="SUPFAM" id="SSF46689">
    <property type="entry name" value="Homeodomain-like"/>
    <property type="match status" value="2"/>
</dbReference>
<keyword evidence="10" id="KW-0238">DNA-binding</keyword>
<evidence type="ECO:0000259" key="16">
    <source>
        <dbReference type="PROSITE" id="PS51293"/>
    </source>
</evidence>
<dbReference type="GO" id="GO:0034728">
    <property type="term" value="P:nucleosome organization"/>
    <property type="evidence" value="ECO:0007669"/>
    <property type="project" value="TreeGrafter"/>
</dbReference>
<feature type="coiled-coil region" evidence="12">
    <location>
        <begin position="1022"/>
        <end position="1049"/>
    </location>
</feature>
<dbReference type="InterPro" id="IPR038718">
    <property type="entry name" value="SNF2-like_sf"/>
</dbReference>
<gene>
    <name evidence="17" type="ORF">PSTT_06877</name>
</gene>
<dbReference type="InterPro" id="IPR027417">
    <property type="entry name" value="P-loop_NTPase"/>
</dbReference>
<feature type="region of interest" description="Disordered" evidence="13">
    <location>
        <begin position="1"/>
        <end position="110"/>
    </location>
</feature>
<dbReference type="CDD" id="cd17997">
    <property type="entry name" value="DEXHc_SMARCA1_SMARCA5"/>
    <property type="match status" value="1"/>
</dbReference>
<name>A0A2S4VIN2_9BASI</name>
<evidence type="ECO:0000256" key="1">
    <source>
        <dbReference type="ARBA" id="ARBA00004123"/>
    </source>
</evidence>
<feature type="domain" description="Helicase ATP-binding" evidence="14">
    <location>
        <begin position="306"/>
        <end position="470"/>
    </location>
</feature>
<dbReference type="Gene3D" id="3.40.50.10810">
    <property type="entry name" value="Tandem AAA-ATPase domain"/>
    <property type="match status" value="1"/>
</dbReference>
<dbReference type="EMBL" id="PKSL01000056">
    <property type="protein sequence ID" value="POW09339.1"/>
    <property type="molecule type" value="Genomic_DNA"/>
</dbReference>
<keyword evidence="5" id="KW-0547">Nucleotide-binding</keyword>
<comment type="subcellular location">
    <subcellularLocation>
        <location evidence="1">Nucleus</location>
    </subcellularLocation>
</comment>
<dbReference type="GO" id="GO:0005524">
    <property type="term" value="F:ATP binding"/>
    <property type="evidence" value="ECO:0007669"/>
    <property type="project" value="UniProtKB-KW"/>
</dbReference>
<evidence type="ECO:0000256" key="9">
    <source>
        <dbReference type="ARBA" id="ARBA00022853"/>
    </source>
</evidence>
<evidence type="ECO:0000256" key="2">
    <source>
        <dbReference type="ARBA" id="ARBA00009220"/>
    </source>
</evidence>
<evidence type="ECO:0000256" key="11">
    <source>
        <dbReference type="ARBA" id="ARBA00023242"/>
    </source>
</evidence>
<dbReference type="VEuPathDB" id="FungiDB:PSTT_06877"/>
<dbReference type="InterPro" id="IPR036306">
    <property type="entry name" value="ISWI_HAND-dom_sf"/>
</dbReference>
<dbReference type="InterPro" id="IPR015195">
    <property type="entry name" value="SLIDE"/>
</dbReference>
<dbReference type="Pfam" id="PF09111">
    <property type="entry name" value="SLIDE"/>
    <property type="match status" value="1"/>
</dbReference>
<dbReference type="GO" id="GO:0000785">
    <property type="term" value="C:chromatin"/>
    <property type="evidence" value="ECO:0007669"/>
    <property type="project" value="TreeGrafter"/>
</dbReference>
<evidence type="ECO:0000313" key="18">
    <source>
        <dbReference type="Proteomes" id="UP000239156"/>
    </source>
</evidence>
<dbReference type="Pfam" id="PF09110">
    <property type="entry name" value="HAND"/>
    <property type="match status" value="1"/>
</dbReference>
<feature type="compositionally biased region" description="Basic residues" evidence="13">
    <location>
        <begin position="203"/>
        <end position="217"/>
    </location>
</feature>
<dbReference type="PANTHER" id="PTHR45623:SF49">
    <property type="entry name" value="SWI_SNF-RELATED MATRIX-ASSOCIATED ACTIN-DEPENDENT REGULATOR OF CHROMATIN SUBFAMILY A MEMBER 5"/>
    <property type="match status" value="1"/>
</dbReference>
<dbReference type="InterPro" id="IPR001005">
    <property type="entry name" value="SANT/Myb"/>
</dbReference>
<feature type="compositionally biased region" description="Polar residues" evidence="13">
    <location>
        <begin position="1212"/>
        <end position="1221"/>
    </location>
</feature>
<dbReference type="PROSITE" id="PS51192">
    <property type="entry name" value="HELICASE_ATP_BIND_1"/>
    <property type="match status" value="1"/>
</dbReference>
<proteinExistence type="inferred from homology"/>
<organism evidence="17 18">
    <name type="scientific">Puccinia striiformis</name>
    <dbReference type="NCBI Taxonomy" id="27350"/>
    <lineage>
        <taxon>Eukaryota</taxon>
        <taxon>Fungi</taxon>
        <taxon>Dikarya</taxon>
        <taxon>Basidiomycota</taxon>
        <taxon>Pucciniomycotina</taxon>
        <taxon>Pucciniomycetes</taxon>
        <taxon>Pucciniales</taxon>
        <taxon>Pucciniaceae</taxon>
        <taxon>Puccinia</taxon>
    </lineage>
</organism>
<feature type="region of interest" description="Disordered" evidence="13">
    <location>
        <begin position="230"/>
        <end position="249"/>
    </location>
</feature>
<dbReference type="PANTHER" id="PTHR45623">
    <property type="entry name" value="CHROMODOMAIN-HELICASE-DNA-BINDING PROTEIN 3-RELATED-RELATED"/>
    <property type="match status" value="1"/>
</dbReference>
<feature type="domain" description="SANT" evidence="16">
    <location>
        <begin position="965"/>
        <end position="1017"/>
    </location>
</feature>
<dbReference type="GO" id="GO:0140658">
    <property type="term" value="F:ATP-dependent chromatin remodeler activity"/>
    <property type="evidence" value="ECO:0007669"/>
    <property type="project" value="TreeGrafter"/>
</dbReference>
<dbReference type="Pfam" id="PF00271">
    <property type="entry name" value="Helicase_C"/>
    <property type="match status" value="1"/>
</dbReference>
<feature type="domain" description="Helicase C-terminal" evidence="15">
    <location>
        <begin position="608"/>
        <end position="759"/>
    </location>
</feature>
<dbReference type="VEuPathDB" id="FungiDB:PSHT_05280"/>
<accession>A0A2S4VIN2</accession>
<keyword evidence="8" id="KW-0067">ATP-binding</keyword>
<dbReference type="GO" id="GO:0016887">
    <property type="term" value="F:ATP hydrolysis activity"/>
    <property type="evidence" value="ECO:0007669"/>
    <property type="project" value="TreeGrafter"/>
</dbReference>
<evidence type="ECO:0000256" key="13">
    <source>
        <dbReference type="SAM" id="MobiDB-lite"/>
    </source>
</evidence>
<feature type="region of interest" description="Disordered" evidence="13">
    <location>
        <begin position="1150"/>
        <end position="1230"/>
    </location>
</feature>
<dbReference type="CDD" id="cd00167">
    <property type="entry name" value="SANT"/>
    <property type="match status" value="1"/>
</dbReference>
<dbReference type="SUPFAM" id="SSF101224">
    <property type="entry name" value="HAND domain of the nucleosome remodeling ATPase ISWI"/>
    <property type="match status" value="1"/>
</dbReference>
<dbReference type="PROSITE" id="PS51293">
    <property type="entry name" value="SANT"/>
    <property type="match status" value="1"/>
</dbReference>
<dbReference type="Gene3D" id="3.40.50.300">
    <property type="entry name" value="P-loop containing nucleotide triphosphate hydrolases"/>
    <property type="match status" value="1"/>
</dbReference>
<keyword evidence="11" id="KW-0539">Nucleus</keyword>
<dbReference type="SMART" id="SM00487">
    <property type="entry name" value="DEXDc"/>
    <property type="match status" value="1"/>
</dbReference>
<feature type="region of interest" description="Disordered" evidence="13">
    <location>
        <begin position="202"/>
        <end position="225"/>
    </location>
</feature>
<protein>
    <recommendedName>
        <fullName evidence="4">DNA helicase</fullName>
        <ecNumber evidence="4">3.6.4.12</ecNumber>
    </recommendedName>
</protein>
<keyword evidence="18" id="KW-1185">Reference proteome</keyword>
<dbReference type="Pfam" id="PF00176">
    <property type="entry name" value="SNF2-rel_dom"/>
    <property type="match status" value="1"/>
</dbReference>
<evidence type="ECO:0000313" key="17">
    <source>
        <dbReference type="EMBL" id="POW09339.1"/>
    </source>
</evidence>
<dbReference type="GO" id="GO:0042393">
    <property type="term" value="F:histone binding"/>
    <property type="evidence" value="ECO:0007669"/>
    <property type="project" value="TreeGrafter"/>
</dbReference>
<evidence type="ECO:0000259" key="15">
    <source>
        <dbReference type="PROSITE" id="PS51194"/>
    </source>
</evidence>
<evidence type="ECO:0000256" key="3">
    <source>
        <dbReference type="ARBA" id="ARBA00009687"/>
    </source>
</evidence>
<dbReference type="FunFam" id="3.40.50.300:FF:000082">
    <property type="entry name" value="ISWI chromatin remodeling complex ATPase ISW1"/>
    <property type="match status" value="1"/>
</dbReference>
<dbReference type="InterPro" id="IPR009057">
    <property type="entry name" value="Homeodomain-like_sf"/>
</dbReference>
<dbReference type="InterPro" id="IPR049730">
    <property type="entry name" value="SNF2/RAD54-like_C"/>
</dbReference>
<dbReference type="SUPFAM" id="SSF52540">
    <property type="entry name" value="P-loop containing nucleoside triphosphate hydrolases"/>
    <property type="match status" value="2"/>
</dbReference>
<dbReference type="GO" id="GO:0031491">
    <property type="term" value="F:nucleosome binding"/>
    <property type="evidence" value="ECO:0007669"/>
    <property type="project" value="InterPro"/>
</dbReference>
<dbReference type="PROSITE" id="PS51194">
    <property type="entry name" value="HELICASE_CTER"/>
    <property type="match status" value="1"/>
</dbReference>
<dbReference type="InterPro" id="IPR000330">
    <property type="entry name" value="SNF2_N"/>
</dbReference>
<dbReference type="InterPro" id="IPR014001">
    <property type="entry name" value="Helicase_ATP-bd"/>
</dbReference>
<evidence type="ECO:0000256" key="8">
    <source>
        <dbReference type="ARBA" id="ARBA00022840"/>
    </source>
</evidence>
<dbReference type="Gene3D" id="1.10.10.60">
    <property type="entry name" value="Homeodomain-like"/>
    <property type="match status" value="2"/>
</dbReference>
<keyword evidence="9" id="KW-0156">Chromatin regulator</keyword>
<feature type="compositionally biased region" description="Low complexity" evidence="13">
    <location>
        <begin position="1165"/>
        <end position="1182"/>
    </location>
</feature>
<comment type="similarity">
    <text evidence="2">Belongs to the SNF2/RAD54 helicase family. SWR1 subfamily.</text>
</comment>
<dbReference type="SMART" id="SM00717">
    <property type="entry name" value="SANT"/>
    <property type="match status" value="2"/>
</dbReference>
<dbReference type="EC" id="3.6.4.12" evidence="4"/>
<comment type="similarity">
    <text evidence="3">Belongs to the SNF2/RAD54 helicase family. ISWI subfamily.</text>
</comment>
<dbReference type="GO" id="GO:0005634">
    <property type="term" value="C:nucleus"/>
    <property type="evidence" value="ECO:0007669"/>
    <property type="project" value="UniProtKB-SubCell"/>
</dbReference>
<dbReference type="FunFam" id="3.40.50.10810:FF:000005">
    <property type="entry name" value="Photoperiod-independent early flowering 1"/>
    <property type="match status" value="1"/>
</dbReference>
<dbReference type="CDD" id="cd18793">
    <property type="entry name" value="SF2_C_SNF"/>
    <property type="match status" value="1"/>
</dbReference>
<evidence type="ECO:0000259" key="14">
    <source>
        <dbReference type="PROSITE" id="PS51192"/>
    </source>
</evidence>
<keyword evidence="12" id="KW-0175">Coiled coil</keyword>
<dbReference type="GO" id="GO:0003677">
    <property type="term" value="F:DNA binding"/>
    <property type="evidence" value="ECO:0007669"/>
    <property type="project" value="UniProtKB-KW"/>
</dbReference>
<evidence type="ECO:0000256" key="7">
    <source>
        <dbReference type="ARBA" id="ARBA00022806"/>
    </source>
</evidence>
<keyword evidence="6" id="KW-0378">Hydrolase</keyword>
<evidence type="ECO:0000256" key="5">
    <source>
        <dbReference type="ARBA" id="ARBA00022741"/>
    </source>
</evidence>
<dbReference type="GO" id="GO:0003678">
    <property type="term" value="F:DNA helicase activity"/>
    <property type="evidence" value="ECO:0007669"/>
    <property type="project" value="UniProtKB-EC"/>
</dbReference>
<dbReference type="InterPro" id="IPR044754">
    <property type="entry name" value="Isw1/2_DEXHc"/>
</dbReference>
<sequence>MSESANIKNTETELQSTSQQNGDPQAPIPAQETSSAPDQQKPAEDDDEELSEPPADASADDIKSTTEASDKPKTERQLRLDNEKAERAVARSVGPHPIESPPHSPAPLGIINLSSKHTEKKCSLFSPIKTFFHIQDQKKIGDARDESLHSRRQEMHAGKVADSIKRFSYLLGQTELFRHFTDLKAQREPEFAKLLAESEKMCSKNKAKSKGQSRGRKTEKEEDEELLAAEKRGDKLGDDSQSTSDDEPFVFTESPSCTSSITTIKSDFNLDEMRLIIDSSLSYSMFLDVKGGIMRDYQVQGLNWMISLFHNGINGILADEMGLGKTLQTISFLGYLKHHRSLSGPHLVIVPKSTLDNWVREFNFWVPGFKLISLKGSKDERGDLCQQILAQDFDVVLTTYELCIREKASLKKIPWEYIIIDEAHRIKNVDSMLSQIVRLFQSRSRLLITGTPLQNNLQELWALLNFLLPDVFSSSEDFDAWFERKRNGGEDSSTDAENSVVKQLHKVLRPFLLRRVKSDVEKSLLPKKEINVYVGMTEMQRKWYKMILEKDIDAVNGATGKKEGKTRLMNVVMQLRKCCNHPYLFDGAESPPFTTDEHLVFNSGKMIILDKLLKAMKAKGSRVLIFSQMSRVLDILEDYCFFRQYEYCRIDGQTAHEDRIGAIDEYNKEGSSKFVFLLTTRAGGLGINLTTADIVVLFDSDWNPQADLQAMDRAHRIGQKKQVYVFRFVTENAVEEKVLERAAQKLRLDQLVIQQGRATIQQKGQNKDDLVEMIQHGAEKIINSKENMLVDDDIESIIQRGEARTAELNAKYSRLDFDDLANFKTETSTQKWEGEDYAGQAKKKLGLNWIEPAKRERKQNYSENISFRQIMRGGPVAPKKKKGPKKINTSDWQFYPPRFIELQDRADLYYKKTHNIKAELPERDEGDNTTPEDLEKERQELQAEIDNAEPLNEEEIAERAEMQSLGFEAWTRRDFLNFIKGCELHGRNSYDLIAKEIENKSTEEVQEYAEVFWQRHEEIEDHARFISKIEQAEAKRKKADRTEELLREKISSVKLPMQNLKIHYVNQTKGKSYSEEEDRFLLVQLHRHGLGKEEVYDLIKKDIIESPLFRFDWFIKSRTPQEIMRRCNTLVQLIVKELDPEDAEELMRKRVSKNKKDEESGAGEGASSTTAAAAPTNGTTNGKAKKRKTEDHLDHPNSPAVPDSAAAIQADLNGSSSSTPNQRKRTRTKT</sequence>
<dbReference type="FunFam" id="1.10.10.60:FF:000382">
    <property type="entry name" value="Transcription activator snf2l1, putative"/>
    <property type="match status" value="1"/>
</dbReference>
<evidence type="ECO:0000256" key="10">
    <source>
        <dbReference type="ARBA" id="ARBA00023125"/>
    </source>
</evidence>
<comment type="caution">
    <text evidence="17">The sequence shown here is derived from an EMBL/GenBank/DDBJ whole genome shotgun (WGS) entry which is preliminary data.</text>
</comment>
<dbReference type="AlphaFoldDB" id="A0A2S4VIN2"/>